<dbReference type="CDD" id="cd00009">
    <property type="entry name" value="AAA"/>
    <property type="match status" value="1"/>
</dbReference>
<evidence type="ECO:0000256" key="1">
    <source>
        <dbReference type="ARBA" id="ARBA00022741"/>
    </source>
</evidence>
<dbReference type="OrthoDB" id="9810703at2"/>
<dbReference type="GO" id="GO:0005524">
    <property type="term" value="F:ATP binding"/>
    <property type="evidence" value="ECO:0007669"/>
    <property type="project" value="UniProtKB-KW"/>
</dbReference>
<evidence type="ECO:0000256" key="4">
    <source>
        <dbReference type="ARBA" id="ARBA00023125"/>
    </source>
</evidence>
<dbReference type="InterPro" id="IPR011006">
    <property type="entry name" value="CheY-like_superfamily"/>
</dbReference>
<dbReference type="SUPFAM" id="SSF46689">
    <property type="entry name" value="Homeodomain-like"/>
    <property type="match status" value="1"/>
</dbReference>
<keyword evidence="4 11" id="KW-0238">DNA-binding</keyword>
<dbReference type="SMART" id="SM00382">
    <property type="entry name" value="AAA"/>
    <property type="match status" value="1"/>
</dbReference>
<keyword evidence="5" id="KW-0010">Activator</keyword>
<keyword evidence="2" id="KW-0067">ATP-binding</keyword>
<dbReference type="Pfam" id="PF00158">
    <property type="entry name" value="Sigma54_activat"/>
    <property type="match status" value="1"/>
</dbReference>
<dbReference type="AlphaFoldDB" id="A0A2P8C8J9"/>
<dbReference type="GO" id="GO:0000160">
    <property type="term" value="P:phosphorelay signal transduction system"/>
    <property type="evidence" value="ECO:0007669"/>
    <property type="project" value="InterPro"/>
</dbReference>
<gene>
    <name evidence="11" type="ORF">CLV93_11077</name>
    <name evidence="10" type="ORF">JCM18694_18680</name>
</gene>
<keyword evidence="3" id="KW-0805">Transcription regulation</keyword>
<feature type="modified residue" description="4-aspartylphosphate" evidence="7">
    <location>
        <position position="55"/>
    </location>
</feature>
<dbReference type="PROSITE" id="PS00688">
    <property type="entry name" value="SIGMA54_INTERACT_3"/>
    <property type="match status" value="1"/>
</dbReference>
<dbReference type="Pfam" id="PF02954">
    <property type="entry name" value="HTH_8"/>
    <property type="match status" value="1"/>
</dbReference>
<dbReference type="InterPro" id="IPR025943">
    <property type="entry name" value="Sigma_54_int_dom_ATP-bd_2"/>
</dbReference>
<dbReference type="PROSITE" id="PS50045">
    <property type="entry name" value="SIGMA54_INTERACT_4"/>
    <property type="match status" value="1"/>
</dbReference>
<dbReference type="InterPro" id="IPR002197">
    <property type="entry name" value="HTH_Fis"/>
</dbReference>
<keyword evidence="13" id="KW-1185">Reference proteome</keyword>
<dbReference type="PROSITE" id="PS00676">
    <property type="entry name" value="SIGMA54_INTERACT_2"/>
    <property type="match status" value="1"/>
</dbReference>
<dbReference type="InterPro" id="IPR025944">
    <property type="entry name" value="Sigma_54_int_dom_CS"/>
</dbReference>
<dbReference type="SMART" id="SM00448">
    <property type="entry name" value="REC"/>
    <property type="match status" value="1"/>
</dbReference>
<dbReference type="InterPro" id="IPR009057">
    <property type="entry name" value="Homeodomain-like_sf"/>
</dbReference>
<dbReference type="InterPro" id="IPR001789">
    <property type="entry name" value="Sig_transdc_resp-reg_receiver"/>
</dbReference>
<evidence type="ECO:0000256" key="3">
    <source>
        <dbReference type="ARBA" id="ARBA00023015"/>
    </source>
</evidence>
<dbReference type="PANTHER" id="PTHR32071:SF113">
    <property type="entry name" value="ALGINATE BIOSYNTHESIS TRANSCRIPTIONAL REGULATORY PROTEIN ALGB"/>
    <property type="match status" value="1"/>
</dbReference>
<feature type="domain" description="Response regulatory" evidence="9">
    <location>
        <begin position="6"/>
        <end position="125"/>
    </location>
</feature>
<organism evidence="11 12">
    <name type="scientific">Prolixibacter denitrificans</name>
    <dbReference type="NCBI Taxonomy" id="1541063"/>
    <lineage>
        <taxon>Bacteria</taxon>
        <taxon>Pseudomonadati</taxon>
        <taxon>Bacteroidota</taxon>
        <taxon>Bacteroidia</taxon>
        <taxon>Marinilabiliales</taxon>
        <taxon>Prolixibacteraceae</taxon>
        <taxon>Prolixibacter</taxon>
    </lineage>
</organism>
<dbReference type="GO" id="GO:0043565">
    <property type="term" value="F:sequence-specific DNA binding"/>
    <property type="evidence" value="ECO:0007669"/>
    <property type="project" value="InterPro"/>
</dbReference>
<reference evidence="11 12" key="1">
    <citation type="submission" date="2018-03" db="EMBL/GenBank/DDBJ databases">
        <title>Genomic Encyclopedia of Archaeal and Bacterial Type Strains, Phase II (KMG-II): from individual species to whole genera.</title>
        <authorList>
            <person name="Goeker M."/>
        </authorList>
    </citation>
    <scope>NUCLEOTIDE SEQUENCE [LARGE SCALE GENOMIC DNA]</scope>
    <source>
        <strain evidence="11 12">DSM 27267</strain>
    </source>
</reference>
<dbReference type="PROSITE" id="PS50110">
    <property type="entry name" value="RESPONSE_REGULATORY"/>
    <property type="match status" value="1"/>
</dbReference>
<dbReference type="SUPFAM" id="SSF52172">
    <property type="entry name" value="CheY-like"/>
    <property type="match status" value="1"/>
</dbReference>
<dbReference type="Gene3D" id="3.40.50.2300">
    <property type="match status" value="1"/>
</dbReference>
<protein>
    <submittedName>
        <fullName evidence="11">DNA-binding NtrC family response regulator</fullName>
    </submittedName>
    <submittedName>
        <fullName evidence="10">Sigma-54-dependent Fis family transcriptional regulator</fullName>
    </submittedName>
</protein>
<evidence type="ECO:0000259" key="9">
    <source>
        <dbReference type="PROSITE" id="PS50110"/>
    </source>
</evidence>
<evidence type="ECO:0000313" key="12">
    <source>
        <dbReference type="Proteomes" id="UP000240621"/>
    </source>
</evidence>
<accession>A0A2P8C8J9</accession>
<sequence>MEKFGKILVVDDNEDILFSLRLLLRQHVEKVTTESDPGNIPVLLKKEEFDVILLDMNFTKDAISGQEGFFWLQKILEIDPSAVVLFITAYGDVEKSVRAIKEGATDFILKPWQNEKLLATINSALNLCKSKRELAQLRIRQQAINRVMNKSFADFVGKSPEMQDVYDSISKVAGTDASVLILGENGTGKELVARALHANSLRKDETFISVDLGAISETLFESELFGHVKGSFTDAKNDRPGRFEIASGGTLFLDEIGNLSLPLQAKLLTVLERREVLRVGSNKPKPIDVRLICATNMNLPQMIVEGKFRQDLLYRINTVEVDLPPLREREGDIPLLANHFFAVYARKYKKAVRGITKDAMQRLEEYKWPGNVRELQHVVERAVIMSEGEWINADDLQLRTVSQSSEGLDLENYNLDEVEKTVILKVMKMHHGNISKAASELGLTRTSLYRRLEKYGL</sequence>
<comment type="caution">
    <text evidence="11">The sequence shown here is derived from an EMBL/GenBank/DDBJ whole genome shotgun (WGS) entry which is preliminary data.</text>
</comment>
<dbReference type="PANTHER" id="PTHR32071">
    <property type="entry name" value="TRANSCRIPTIONAL REGULATORY PROTEIN"/>
    <property type="match status" value="1"/>
</dbReference>
<evidence type="ECO:0000256" key="2">
    <source>
        <dbReference type="ARBA" id="ARBA00022840"/>
    </source>
</evidence>
<dbReference type="Proteomes" id="UP000240621">
    <property type="component" value="Unassembled WGS sequence"/>
</dbReference>
<keyword evidence="7" id="KW-0597">Phosphoprotein</keyword>
<evidence type="ECO:0000313" key="13">
    <source>
        <dbReference type="Proteomes" id="UP000396862"/>
    </source>
</evidence>
<evidence type="ECO:0000313" key="11">
    <source>
        <dbReference type="EMBL" id="PSK81293.1"/>
    </source>
</evidence>
<evidence type="ECO:0000256" key="6">
    <source>
        <dbReference type="ARBA" id="ARBA00023163"/>
    </source>
</evidence>
<dbReference type="EMBL" id="PYGC01000010">
    <property type="protein sequence ID" value="PSK81293.1"/>
    <property type="molecule type" value="Genomic_DNA"/>
</dbReference>
<evidence type="ECO:0000259" key="8">
    <source>
        <dbReference type="PROSITE" id="PS50045"/>
    </source>
</evidence>
<dbReference type="Gene3D" id="1.10.10.60">
    <property type="entry name" value="Homeodomain-like"/>
    <property type="match status" value="1"/>
</dbReference>
<dbReference type="InterPro" id="IPR027417">
    <property type="entry name" value="P-loop_NTPase"/>
</dbReference>
<dbReference type="FunFam" id="3.40.50.300:FF:000006">
    <property type="entry name" value="DNA-binding transcriptional regulator NtrC"/>
    <property type="match status" value="1"/>
</dbReference>
<name>A0A2P8C8J9_9BACT</name>
<dbReference type="Pfam" id="PF25601">
    <property type="entry name" value="AAA_lid_14"/>
    <property type="match status" value="1"/>
</dbReference>
<evidence type="ECO:0000256" key="5">
    <source>
        <dbReference type="ARBA" id="ARBA00023159"/>
    </source>
</evidence>
<keyword evidence="1" id="KW-0547">Nucleotide-binding</keyword>
<dbReference type="SUPFAM" id="SSF52540">
    <property type="entry name" value="P-loop containing nucleoside triphosphate hydrolases"/>
    <property type="match status" value="1"/>
</dbReference>
<dbReference type="InterPro" id="IPR002078">
    <property type="entry name" value="Sigma_54_int"/>
</dbReference>
<dbReference type="InterPro" id="IPR003593">
    <property type="entry name" value="AAA+_ATPase"/>
</dbReference>
<feature type="domain" description="Sigma-54 factor interaction" evidence="8">
    <location>
        <begin position="155"/>
        <end position="384"/>
    </location>
</feature>
<dbReference type="Gene3D" id="3.40.50.300">
    <property type="entry name" value="P-loop containing nucleotide triphosphate hydrolases"/>
    <property type="match status" value="1"/>
</dbReference>
<dbReference type="PRINTS" id="PR01590">
    <property type="entry name" value="HTHFIS"/>
</dbReference>
<dbReference type="InterPro" id="IPR058031">
    <property type="entry name" value="AAA_lid_NorR"/>
</dbReference>
<evidence type="ECO:0000256" key="7">
    <source>
        <dbReference type="PROSITE-ProRule" id="PRU00169"/>
    </source>
</evidence>
<dbReference type="Pfam" id="PF00072">
    <property type="entry name" value="Response_reg"/>
    <property type="match status" value="1"/>
</dbReference>
<dbReference type="Gene3D" id="1.10.8.60">
    <property type="match status" value="1"/>
</dbReference>
<dbReference type="FunFam" id="1.10.8.60:FF:000014">
    <property type="entry name" value="DNA-binding transcriptional regulator NtrC"/>
    <property type="match status" value="1"/>
</dbReference>
<dbReference type="RefSeq" id="WP_106543285.1">
    <property type="nucleotide sequence ID" value="NZ_BLAU01000001.1"/>
</dbReference>
<dbReference type="EMBL" id="BLAU01000001">
    <property type="protein sequence ID" value="GET21622.1"/>
    <property type="molecule type" value="Genomic_DNA"/>
</dbReference>
<dbReference type="Proteomes" id="UP000396862">
    <property type="component" value="Unassembled WGS sequence"/>
</dbReference>
<proteinExistence type="predicted"/>
<reference evidence="10 13" key="2">
    <citation type="submission" date="2019-10" db="EMBL/GenBank/DDBJ databases">
        <title>Prolixibacter strains distinguished by the presence of nitrate reductase genes were adept at nitrate-dependent anaerobic corrosion of metallic iron and carbon steel.</title>
        <authorList>
            <person name="Iino T."/>
            <person name="Shono N."/>
            <person name="Ito K."/>
            <person name="Nakamura R."/>
            <person name="Sueoka K."/>
            <person name="Harayama S."/>
            <person name="Ohkuma M."/>
        </authorList>
    </citation>
    <scope>NUCLEOTIDE SEQUENCE [LARGE SCALE GENOMIC DNA]</scope>
    <source>
        <strain evidence="10 13">MIC1-1</strain>
    </source>
</reference>
<evidence type="ECO:0000313" key="10">
    <source>
        <dbReference type="EMBL" id="GET21622.1"/>
    </source>
</evidence>
<keyword evidence="6" id="KW-0804">Transcription</keyword>
<dbReference type="GO" id="GO:0006355">
    <property type="term" value="P:regulation of DNA-templated transcription"/>
    <property type="evidence" value="ECO:0007669"/>
    <property type="project" value="InterPro"/>
</dbReference>